<keyword evidence="2" id="KW-1185">Reference proteome</keyword>
<protein>
    <submittedName>
        <fullName evidence="1">Uncharacterized protein</fullName>
    </submittedName>
</protein>
<organism evidence="1 2">
    <name type="scientific">Pseudooceanicola algae</name>
    <dbReference type="NCBI Taxonomy" id="1537215"/>
    <lineage>
        <taxon>Bacteria</taxon>
        <taxon>Pseudomonadati</taxon>
        <taxon>Pseudomonadota</taxon>
        <taxon>Alphaproteobacteria</taxon>
        <taxon>Rhodobacterales</taxon>
        <taxon>Paracoccaceae</taxon>
        <taxon>Pseudooceanicola</taxon>
    </lineage>
</organism>
<proteinExistence type="predicted"/>
<sequence>MSMRIYRSMAAGRSAAPRPVGGVARRPVRRLRGVMVAGLLGIGLLAGCAEAPQGDDSLGFVSSGQKSGGSGVAAVGLVGGNVVVKGPRGYCVERDSIRNGDGSAFAMLARCDLLSGLSSSRAALGVLTVTIAPFEGADLPDVQELARDFGSGSVIEVAQRSDVRMLHLASGGDRLVEAADPRQWRGAFLINGHVVSMAAYGPQQGSVAGRGGLKLMLDLAEAIRKASPRNATPPVD</sequence>
<dbReference type="EMBL" id="CP060436">
    <property type="protein sequence ID" value="QPM91789.1"/>
    <property type="molecule type" value="Genomic_DNA"/>
</dbReference>
<gene>
    <name evidence="1" type="ORF">PSAL_030440</name>
</gene>
<dbReference type="AlphaFoldDB" id="A0A418SGM6"/>
<dbReference type="Proteomes" id="UP000283786">
    <property type="component" value="Chromosome"/>
</dbReference>
<reference evidence="1 2" key="1">
    <citation type="submission" date="2020-08" db="EMBL/GenBank/DDBJ databases">
        <title>Genome sequence of Rhodobacteraceae bacterium Lw-13e.</title>
        <authorList>
            <person name="Poehlein A."/>
            <person name="Wolter L."/>
            <person name="Daniel R."/>
            <person name="Brinkhoff T."/>
        </authorList>
    </citation>
    <scope>NUCLEOTIDE SEQUENCE [LARGE SCALE GENOMIC DNA]</scope>
    <source>
        <strain evidence="1 2">Lw-13e</strain>
    </source>
</reference>
<accession>A0A418SGM6</accession>
<name>A0A418SGM6_9RHOB</name>
<evidence type="ECO:0000313" key="1">
    <source>
        <dbReference type="EMBL" id="QPM91789.1"/>
    </source>
</evidence>
<dbReference type="KEGG" id="palw:PSAL_030440"/>
<evidence type="ECO:0000313" key="2">
    <source>
        <dbReference type="Proteomes" id="UP000283786"/>
    </source>
</evidence>